<keyword evidence="2" id="KW-1185">Reference proteome</keyword>
<evidence type="ECO:0000313" key="2">
    <source>
        <dbReference type="Proteomes" id="UP001301769"/>
    </source>
</evidence>
<dbReference type="EMBL" id="MU858062">
    <property type="protein sequence ID" value="KAK4217146.1"/>
    <property type="molecule type" value="Genomic_DNA"/>
</dbReference>
<sequence length="87" mass="9685">MAPCYLCTAVYFLSLTTFNSEGTRDDTPTAEWFNPLAVPAPSSAPELSRAHEFESTVNRPYKIFRKGFEPFPKGPPQQALQNEISAC</sequence>
<dbReference type="AlphaFoldDB" id="A0AAN7B915"/>
<proteinExistence type="predicted"/>
<protein>
    <submittedName>
        <fullName evidence="1">Uncharacterized protein</fullName>
    </submittedName>
</protein>
<comment type="caution">
    <text evidence="1">The sequence shown here is derived from an EMBL/GenBank/DDBJ whole genome shotgun (WGS) entry which is preliminary data.</text>
</comment>
<gene>
    <name evidence="1" type="ORF">QBC37DRAFT_370338</name>
</gene>
<name>A0AAN7B915_9PEZI</name>
<evidence type="ECO:0000313" key="1">
    <source>
        <dbReference type="EMBL" id="KAK4217146.1"/>
    </source>
</evidence>
<accession>A0AAN7B915</accession>
<dbReference type="Proteomes" id="UP001301769">
    <property type="component" value="Unassembled WGS sequence"/>
</dbReference>
<reference evidence="1" key="2">
    <citation type="submission" date="2023-05" db="EMBL/GenBank/DDBJ databases">
        <authorList>
            <consortium name="Lawrence Berkeley National Laboratory"/>
            <person name="Steindorff A."/>
            <person name="Hensen N."/>
            <person name="Bonometti L."/>
            <person name="Westerberg I."/>
            <person name="Brannstrom I.O."/>
            <person name="Guillou S."/>
            <person name="Cros-Aarteil S."/>
            <person name="Calhoun S."/>
            <person name="Haridas S."/>
            <person name="Kuo A."/>
            <person name="Mondo S."/>
            <person name="Pangilinan J."/>
            <person name="Riley R."/>
            <person name="Labutti K."/>
            <person name="Andreopoulos B."/>
            <person name="Lipzen A."/>
            <person name="Chen C."/>
            <person name="Yanf M."/>
            <person name="Daum C."/>
            <person name="Ng V."/>
            <person name="Clum A."/>
            <person name="Ohm R."/>
            <person name="Martin F."/>
            <person name="Silar P."/>
            <person name="Natvig D."/>
            <person name="Lalanne C."/>
            <person name="Gautier V."/>
            <person name="Ament-Velasquez S.L."/>
            <person name="Kruys A."/>
            <person name="Hutchinson M.I."/>
            <person name="Powell A.J."/>
            <person name="Barry K."/>
            <person name="Miller A.N."/>
            <person name="Grigoriev I.V."/>
            <person name="Debuchy R."/>
            <person name="Gladieux P."/>
            <person name="Thoren M.H."/>
            <person name="Johannesson H."/>
        </authorList>
    </citation>
    <scope>NUCLEOTIDE SEQUENCE</scope>
    <source>
        <strain evidence="1">PSN293</strain>
    </source>
</reference>
<organism evidence="1 2">
    <name type="scientific">Rhypophila decipiens</name>
    <dbReference type="NCBI Taxonomy" id="261697"/>
    <lineage>
        <taxon>Eukaryota</taxon>
        <taxon>Fungi</taxon>
        <taxon>Dikarya</taxon>
        <taxon>Ascomycota</taxon>
        <taxon>Pezizomycotina</taxon>
        <taxon>Sordariomycetes</taxon>
        <taxon>Sordariomycetidae</taxon>
        <taxon>Sordariales</taxon>
        <taxon>Naviculisporaceae</taxon>
        <taxon>Rhypophila</taxon>
    </lineage>
</organism>
<reference evidence="1" key="1">
    <citation type="journal article" date="2023" name="Mol. Phylogenet. Evol.">
        <title>Genome-scale phylogeny and comparative genomics of the fungal order Sordariales.</title>
        <authorList>
            <person name="Hensen N."/>
            <person name="Bonometti L."/>
            <person name="Westerberg I."/>
            <person name="Brannstrom I.O."/>
            <person name="Guillou S."/>
            <person name="Cros-Aarteil S."/>
            <person name="Calhoun S."/>
            <person name="Haridas S."/>
            <person name="Kuo A."/>
            <person name="Mondo S."/>
            <person name="Pangilinan J."/>
            <person name="Riley R."/>
            <person name="LaButti K."/>
            <person name="Andreopoulos B."/>
            <person name="Lipzen A."/>
            <person name="Chen C."/>
            <person name="Yan M."/>
            <person name="Daum C."/>
            <person name="Ng V."/>
            <person name="Clum A."/>
            <person name="Steindorff A."/>
            <person name="Ohm R.A."/>
            <person name="Martin F."/>
            <person name="Silar P."/>
            <person name="Natvig D.O."/>
            <person name="Lalanne C."/>
            <person name="Gautier V."/>
            <person name="Ament-Velasquez S.L."/>
            <person name="Kruys A."/>
            <person name="Hutchinson M.I."/>
            <person name="Powell A.J."/>
            <person name="Barry K."/>
            <person name="Miller A.N."/>
            <person name="Grigoriev I.V."/>
            <person name="Debuchy R."/>
            <person name="Gladieux P."/>
            <person name="Hiltunen Thoren M."/>
            <person name="Johannesson H."/>
        </authorList>
    </citation>
    <scope>NUCLEOTIDE SEQUENCE</scope>
    <source>
        <strain evidence="1">PSN293</strain>
    </source>
</reference>